<evidence type="ECO:0000313" key="2">
    <source>
        <dbReference type="Proteomes" id="UP000583752"/>
    </source>
</evidence>
<dbReference type="RefSeq" id="WP_169463673.1">
    <property type="nucleotide sequence ID" value="NZ_JABBGG010000001.1"/>
</dbReference>
<dbReference type="Pfam" id="PF22817">
    <property type="entry name" value="ApeP-like"/>
    <property type="match status" value="1"/>
</dbReference>
<dbReference type="InterPro" id="IPR016776">
    <property type="entry name" value="ApeP-like_dehydratase"/>
</dbReference>
<comment type="caution">
    <text evidence="1">The sequence shown here is derived from an EMBL/GenBank/DDBJ whole genome shotgun (WGS) entry which is preliminary data.</text>
</comment>
<accession>A0A848HG00</accession>
<proteinExistence type="predicted"/>
<dbReference type="Gene3D" id="3.10.129.10">
    <property type="entry name" value="Hotdog Thioesterase"/>
    <property type="match status" value="1"/>
</dbReference>
<dbReference type="CDD" id="cd01289">
    <property type="entry name" value="FabA_like"/>
    <property type="match status" value="1"/>
</dbReference>
<dbReference type="AlphaFoldDB" id="A0A848HG00"/>
<evidence type="ECO:0000313" key="1">
    <source>
        <dbReference type="EMBL" id="NML59997.1"/>
    </source>
</evidence>
<dbReference type="InterPro" id="IPR029069">
    <property type="entry name" value="HotDog_dom_sf"/>
</dbReference>
<name>A0A848HG00_9BURK</name>
<reference evidence="1 2" key="1">
    <citation type="submission" date="2020-04" db="EMBL/GenBank/DDBJ databases">
        <title>Massilia sp. RP-1-19 isolated from soil.</title>
        <authorList>
            <person name="Dahal R.H."/>
        </authorList>
    </citation>
    <scope>NUCLEOTIDE SEQUENCE [LARGE SCALE GENOMIC DNA]</scope>
    <source>
        <strain evidence="1 2">RP-1-19</strain>
    </source>
</reference>
<dbReference type="SUPFAM" id="SSF54637">
    <property type="entry name" value="Thioesterase/thiol ester dehydrase-isomerase"/>
    <property type="match status" value="1"/>
</dbReference>
<dbReference type="EMBL" id="JABBGG010000001">
    <property type="protein sequence ID" value="NML59997.1"/>
    <property type="molecule type" value="Genomic_DNA"/>
</dbReference>
<keyword evidence="2" id="KW-1185">Reference proteome</keyword>
<gene>
    <name evidence="1" type="ORF">HHL21_02625</name>
</gene>
<dbReference type="PIRSF" id="PIRSF020565">
    <property type="entry name" value="3Ho_Ac_ACP_DH_prd"/>
    <property type="match status" value="1"/>
</dbReference>
<organism evidence="1 2">
    <name type="scientific">Massilia polaris</name>
    <dbReference type="NCBI Taxonomy" id="2728846"/>
    <lineage>
        <taxon>Bacteria</taxon>
        <taxon>Pseudomonadati</taxon>
        <taxon>Pseudomonadota</taxon>
        <taxon>Betaproteobacteria</taxon>
        <taxon>Burkholderiales</taxon>
        <taxon>Oxalobacteraceae</taxon>
        <taxon>Telluria group</taxon>
        <taxon>Massilia</taxon>
    </lineage>
</organism>
<sequence length="151" mass="15958">MTMPDIRALVPHSGPMVLLDRVLSADAETLCAEVAIRSGSVFCDGSGVGGWVGMEYMAQAVAAHAGYLALQRGEAVKVGFLLGTRRYECSRPAFAVGSVLQVHVRRALQGDNGLGAFECRIEDAAGGVAASATVTVFQPENVDEFLQRSEE</sequence>
<protein>
    <submittedName>
        <fullName evidence="1">Hotdog family protein</fullName>
    </submittedName>
</protein>
<dbReference type="Proteomes" id="UP000583752">
    <property type="component" value="Unassembled WGS sequence"/>
</dbReference>